<evidence type="ECO:0000256" key="4">
    <source>
        <dbReference type="ARBA" id="ARBA00022475"/>
    </source>
</evidence>
<dbReference type="OrthoDB" id="63984at2"/>
<dbReference type="PANTHER" id="PTHR43271">
    <property type="entry name" value="BLL2771 PROTEIN"/>
    <property type="match status" value="1"/>
</dbReference>
<dbReference type="eggNOG" id="COG2814">
    <property type="taxonomic scope" value="Bacteria"/>
</dbReference>
<protein>
    <submittedName>
        <fullName evidence="12">MFS transporter</fullName>
    </submittedName>
    <submittedName>
        <fullName evidence="11">Major facilitator superfamily transport protein</fullName>
    </submittedName>
</protein>
<gene>
    <name evidence="11" type="ordered locus">HELO_3077</name>
    <name evidence="12" type="ORF">SR933_09665</name>
</gene>
<feature type="transmembrane region" description="Helical" evidence="9">
    <location>
        <begin position="103"/>
        <end position="125"/>
    </location>
</feature>
<dbReference type="Proteomes" id="UP001322512">
    <property type="component" value="Chromosome"/>
</dbReference>
<dbReference type="KEGG" id="hel:HELO_3077"/>
<evidence type="ECO:0000256" key="6">
    <source>
        <dbReference type="ARBA" id="ARBA00022989"/>
    </source>
</evidence>
<feature type="transmembrane region" description="Helical" evidence="9">
    <location>
        <begin position="338"/>
        <end position="356"/>
    </location>
</feature>
<dbReference type="Gene3D" id="1.20.1250.20">
    <property type="entry name" value="MFS general substrate transporter like domains"/>
    <property type="match status" value="1"/>
</dbReference>
<dbReference type="SUPFAM" id="SSF103473">
    <property type="entry name" value="MFS general substrate transporter"/>
    <property type="match status" value="1"/>
</dbReference>
<name>E1V4M3_HALED</name>
<keyword evidence="4" id="KW-1003">Cell membrane</keyword>
<dbReference type="EMBL" id="CP139472">
    <property type="protein sequence ID" value="WPU45538.1"/>
    <property type="molecule type" value="Genomic_DNA"/>
</dbReference>
<dbReference type="InterPro" id="IPR036259">
    <property type="entry name" value="MFS_trans_sf"/>
</dbReference>
<dbReference type="CDD" id="cd17324">
    <property type="entry name" value="MFS_NepI_like"/>
    <property type="match status" value="1"/>
</dbReference>
<dbReference type="PROSITE" id="PS50850">
    <property type="entry name" value="MFS"/>
    <property type="match status" value="1"/>
</dbReference>
<evidence type="ECO:0000256" key="8">
    <source>
        <dbReference type="SAM" id="MobiDB-lite"/>
    </source>
</evidence>
<evidence type="ECO:0000256" key="9">
    <source>
        <dbReference type="SAM" id="Phobius"/>
    </source>
</evidence>
<feature type="transmembrane region" description="Helical" evidence="9">
    <location>
        <begin position="166"/>
        <end position="186"/>
    </location>
</feature>
<reference evidence="11" key="1">
    <citation type="journal article" date="2010" name="Environ. Microbiol.">
        <title>A blueprint of ectoine metabolism from the genome of the industrial producer Halomonas elongata DSM 2581(T).</title>
        <authorList>
            <person name="Schwibbert K."/>
            <person name="Marin-Sanguino A."/>
            <person name="Bagyan I."/>
            <person name="Heidrich G."/>
            <person name="Lentzen G."/>
            <person name="Seitz H."/>
            <person name="Rampp M."/>
            <person name="Schuster S.C."/>
            <person name="Klenk H.P."/>
            <person name="Pfeiffer F."/>
            <person name="Oesterhelt D."/>
            <person name="Kunte H.J."/>
        </authorList>
    </citation>
    <scope>NUCLEOTIDE SEQUENCE</scope>
    <source>
        <strain evidence="11">Type strain: DSM 2581</strain>
    </source>
</reference>
<feature type="transmembrane region" description="Helical" evidence="9">
    <location>
        <begin position="132"/>
        <end position="154"/>
    </location>
</feature>
<dbReference type="PANTHER" id="PTHR43271:SF1">
    <property type="entry name" value="INNER MEMBRANE TRANSPORT PROTEIN YNFM"/>
    <property type="match status" value="1"/>
</dbReference>
<evidence type="ECO:0000256" key="3">
    <source>
        <dbReference type="ARBA" id="ARBA00022448"/>
    </source>
</evidence>
<organism evidence="11 13">
    <name type="scientific">Halomonas elongata (strain ATCC 33173 / DSM 2581 / NBRC 15536 / NCIMB 2198 / 1H9)</name>
    <dbReference type="NCBI Taxonomy" id="768066"/>
    <lineage>
        <taxon>Bacteria</taxon>
        <taxon>Pseudomonadati</taxon>
        <taxon>Pseudomonadota</taxon>
        <taxon>Gammaproteobacteria</taxon>
        <taxon>Oceanospirillales</taxon>
        <taxon>Halomonadaceae</taxon>
        <taxon>Halomonas</taxon>
    </lineage>
</organism>
<evidence type="ECO:0000313" key="13">
    <source>
        <dbReference type="Proteomes" id="UP000008707"/>
    </source>
</evidence>
<dbReference type="RefSeq" id="WP_013332833.1">
    <property type="nucleotide sequence ID" value="NC_014532.2"/>
</dbReference>
<evidence type="ECO:0000256" key="2">
    <source>
        <dbReference type="ARBA" id="ARBA00008335"/>
    </source>
</evidence>
<feature type="transmembrane region" description="Helical" evidence="9">
    <location>
        <begin position="362"/>
        <end position="386"/>
    </location>
</feature>
<dbReference type="EMBL" id="FN869568">
    <property type="protein sequence ID" value="CBV42961.1"/>
    <property type="molecule type" value="Genomic_DNA"/>
</dbReference>
<dbReference type="InterPro" id="IPR020846">
    <property type="entry name" value="MFS_dom"/>
</dbReference>
<evidence type="ECO:0000259" key="10">
    <source>
        <dbReference type="PROSITE" id="PS50850"/>
    </source>
</evidence>
<feature type="region of interest" description="Disordered" evidence="8">
    <location>
        <begin position="396"/>
        <end position="431"/>
    </location>
</feature>
<reference evidence="13" key="3">
    <citation type="journal article" date="2011" name="Environ. Microbiol.">
        <title>A blueprint of ectoine metabolism from the genome of the industrial producer Halomonas elongata DSM 2581(T).</title>
        <authorList>
            <person name="Schwibbert K."/>
            <person name="Marin-Sanguino A."/>
            <person name="Bagyan I."/>
            <person name="Heidrich G."/>
            <person name="Lentzen G."/>
            <person name="Seitz H."/>
            <person name="Rampp M."/>
            <person name="Schuster S.C."/>
            <person name="Klenk H.P."/>
            <person name="Pfeiffer F."/>
            <person name="Oesterhelt D."/>
            <person name="Kunte H.J."/>
        </authorList>
    </citation>
    <scope>NUCLEOTIDE SEQUENCE [LARGE SCALE GENOMIC DNA]</scope>
    <source>
        <strain evidence="13">ATCC 33173 / DSM 2581 / NBRC 15536 / NCIMB 2198 / 1H9</strain>
    </source>
</reference>
<feature type="domain" description="Major facilitator superfamily (MFS) profile" evidence="10">
    <location>
        <begin position="12"/>
        <end position="389"/>
    </location>
</feature>
<evidence type="ECO:0000313" key="11">
    <source>
        <dbReference type="EMBL" id="CBV42961.1"/>
    </source>
</evidence>
<keyword evidence="14" id="KW-1185">Reference proteome</keyword>
<proteinExistence type="inferred from homology"/>
<dbReference type="GO" id="GO:0022857">
    <property type="term" value="F:transmembrane transporter activity"/>
    <property type="evidence" value="ECO:0007669"/>
    <property type="project" value="InterPro"/>
</dbReference>
<keyword evidence="5 9" id="KW-0812">Transmembrane</keyword>
<evidence type="ECO:0000256" key="1">
    <source>
        <dbReference type="ARBA" id="ARBA00004651"/>
    </source>
</evidence>
<dbReference type="Pfam" id="PF07690">
    <property type="entry name" value="MFS_1"/>
    <property type="match status" value="1"/>
</dbReference>
<dbReference type="AlphaFoldDB" id="E1V4M3"/>
<dbReference type="GO" id="GO:0005886">
    <property type="term" value="C:plasma membrane"/>
    <property type="evidence" value="ECO:0007669"/>
    <property type="project" value="UniProtKB-SubCell"/>
</dbReference>
<evidence type="ECO:0000313" key="12">
    <source>
        <dbReference type="EMBL" id="WPU45538.1"/>
    </source>
</evidence>
<keyword evidence="3" id="KW-0813">Transport</keyword>
<dbReference type="HOGENOM" id="CLU_001265_19_3_6"/>
<dbReference type="STRING" id="768066.HELO_3077"/>
<feature type="transmembrane region" description="Helical" evidence="9">
    <location>
        <begin position="280"/>
        <end position="297"/>
    </location>
</feature>
<sequence>MIVVRSRAWWRATLALCLGSLLVFLNLYVPQPLLPLLREAYGISTLAASLAMSVSTLALAASLLVFGPLSDAIGRAGIMRLTLMLAGLLSIALAFAPGFETLLILRAVQGFVLGGLPAVAIAWMGDEFDRPALLSAVGLYIGANTLGGIGGRVIGGSMAEVGGVSASFLAVGALTLVGGAVFWRLLPPARRFEPRRFRLREARAGLAGHLRNPVLLGAYLLGGLNFLIFINQYSYITFRLAAPPFELGERWLGLLFLTYLSGTLGSTLSGRLSRAISQPTCMAFGILLLMAGTALTLSDRVFLILAGLTVNAFGFFLAHSMASSWVGRHAQRDRGSASALYLVFYYTGASLGGFWLEPFWLLGNWMGVVVASWLILAITFALAWWLRRGERRHPMANEPAGGGRRHQERALASASSPQISSSRSERPQADL</sequence>
<dbReference type="GeneID" id="91010442"/>
<evidence type="ECO:0000256" key="7">
    <source>
        <dbReference type="ARBA" id="ARBA00023136"/>
    </source>
</evidence>
<evidence type="ECO:0000256" key="5">
    <source>
        <dbReference type="ARBA" id="ARBA00022692"/>
    </source>
</evidence>
<dbReference type="Proteomes" id="UP000008707">
    <property type="component" value="Chromosome"/>
</dbReference>
<feature type="transmembrane region" description="Helical" evidence="9">
    <location>
        <begin position="250"/>
        <end position="268"/>
    </location>
</feature>
<feature type="transmembrane region" description="Helical" evidence="9">
    <location>
        <begin position="41"/>
        <end position="66"/>
    </location>
</feature>
<feature type="transmembrane region" description="Helical" evidence="9">
    <location>
        <begin position="12"/>
        <end position="29"/>
    </location>
</feature>
<reference evidence="12 14" key="4">
    <citation type="submission" date="2023-11" db="EMBL/GenBank/DDBJ databases">
        <title>MicrobeMod: A computational toolkit for identifying prokaryotic methylation and restriction-modification with nanopore sequencing.</title>
        <authorList>
            <person name="Crits-Christoph A."/>
            <person name="Kang S.C."/>
            <person name="Lee H."/>
            <person name="Ostrov N."/>
        </authorList>
    </citation>
    <scope>NUCLEOTIDE SEQUENCE [LARGE SCALE GENOMIC DNA]</scope>
    <source>
        <strain evidence="12 14">ATCC 33173</strain>
    </source>
</reference>
<comment type="similarity">
    <text evidence="2">Belongs to the major facilitator superfamily.</text>
</comment>
<dbReference type="InterPro" id="IPR011701">
    <property type="entry name" value="MFS"/>
</dbReference>
<evidence type="ECO:0000313" key="14">
    <source>
        <dbReference type="Proteomes" id="UP001322512"/>
    </source>
</evidence>
<keyword evidence="6 9" id="KW-1133">Transmembrane helix</keyword>
<comment type="subcellular location">
    <subcellularLocation>
        <location evidence="1">Cell membrane</location>
        <topology evidence="1">Multi-pass membrane protein</topology>
    </subcellularLocation>
</comment>
<accession>E1V4M3</accession>
<reference evidence="11" key="2">
    <citation type="submission" date="2010-05" db="EMBL/GenBank/DDBJ databases">
        <title>Revision and reannotation of the Halomonas elongata DSM 2581(T) genome.</title>
        <authorList>
            <person name="Pfeiffer F."/>
            <person name="Bagyan I."/>
            <person name="Alfaro-Espinoza G."/>
            <person name="Zamora-Lagos M.A."/>
            <person name="Habermann B."/>
            <person name="Oesterhelt D."/>
            <person name="Kunte H.J."/>
        </authorList>
    </citation>
    <scope>NUCLEOTIDE SEQUENCE</scope>
    <source>
        <strain evidence="11">Type strain: DSM 2581</strain>
    </source>
</reference>
<feature type="transmembrane region" description="Helical" evidence="9">
    <location>
        <begin position="78"/>
        <end position="97"/>
    </location>
</feature>
<feature type="transmembrane region" description="Helical" evidence="9">
    <location>
        <begin position="206"/>
        <end position="230"/>
    </location>
</feature>
<keyword evidence="7 9" id="KW-0472">Membrane</keyword>
<feature type="compositionally biased region" description="Low complexity" evidence="8">
    <location>
        <begin position="412"/>
        <end position="422"/>
    </location>
</feature>
<feature type="transmembrane region" description="Helical" evidence="9">
    <location>
        <begin position="303"/>
        <end position="326"/>
    </location>
</feature>